<keyword evidence="4" id="KW-1185">Reference proteome</keyword>
<organism evidence="3 4">
    <name type="scientific">Nitzschia inconspicua</name>
    <dbReference type="NCBI Taxonomy" id="303405"/>
    <lineage>
        <taxon>Eukaryota</taxon>
        <taxon>Sar</taxon>
        <taxon>Stramenopiles</taxon>
        <taxon>Ochrophyta</taxon>
        <taxon>Bacillariophyta</taxon>
        <taxon>Bacillariophyceae</taxon>
        <taxon>Bacillariophycidae</taxon>
        <taxon>Bacillariales</taxon>
        <taxon>Bacillariaceae</taxon>
        <taxon>Nitzschia</taxon>
    </lineage>
</organism>
<dbReference type="AlphaFoldDB" id="A0A9K3L230"/>
<sequence length="106" mass="11732">MRRNRWWLKLFLYLLNAGTSNDLAVYNKSRTGNSSYSSYMPGQLAFMNSSQTPNQHIKDGQMPVPPGGQEEFGSGQHNLSSRLSGPSNGHPTSSKQYNSHASPSTR</sequence>
<keyword evidence="2" id="KW-0732">Signal</keyword>
<feature type="chain" id="PRO_5039907578" evidence="2">
    <location>
        <begin position="21"/>
        <end position="106"/>
    </location>
</feature>
<accession>A0A9K3L230</accession>
<feature type="region of interest" description="Disordered" evidence="1">
    <location>
        <begin position="46"/>
        <end position="106"/>
    </location>
</feature>
<evidence type="ECO:0000256" key="2">
    <source>
        <dbReference type="SAM" id="SignalP"/>
    </source>
</evidence>
<comment type="caution">
    <text evidence="3">The sequence shown here is derived from an EMBL/GenBank/DDBJ whole genome shotgun (WGS) entry which is preliminary data.</text>
</comment>
<protein>
    <submittedName>
        <fullName evidence="3">Uncharacterized protein</fullName>
    </submittedName>
</protein>
<evidence type="ECO:0000313" key="4">
    <source>
        <dbReference type="Proteomes" id="UP000693970"/>
    </source>
</evidence>
<dbReference type="EMBL" id="JAGRRH010000016">
    <property type="protein sequence ID" value="KAG7353947.1"/>
    <property type="molecule type" value="Genomic_DNA"/>
</dbReference>
<name>A0A9K3L230_9STRA</name>
<dbReference type="OrthoDB" id="117306at2759"/>
<feature type="compositionally biased region" description="Polar residues" evidence="1">
    <location>
        <begin position="75"/>
        <end position="106"/>
    </location>
</feature>
<evidence type="ECO:0000313" key="3">
    <source>
        <dbReference type="EMBL" id="KAG7353947.1"/>
    </source>
</evidence>
<evidence type="ECO:0000256" key="1">
    <source>
        <dbReference type="SAM" id="MobiDB-lite"/>
    </source>
</evidence>
<dbReference type="Proteomes" id="UP000693970">
    <property type="component" value="Unassembled WGS sequence"/>
</dbReference>
<feature type="signal peptide" evidence="2">
    <location>
        <begin position="1"/>
        <end position="20"/>
    </location>
</feature>
<feature type="compositionally biased region" description="Polar residues" evidence="1">
    <location>
        <begin position="46"/>
        <end position="55"/>
    </location>
</feature>
<proteinExistence type="predicted"/>
<gene>
    <name evidence="3" type="ORF">IV203_003303</name>
</gene>
<reference evidence="3" key="1">
    <citation type="journal article" date="2021" name="Sci. Rep.">
        <title>Diploid genomic architecture of Nitzschia inconspicua, an elite biomass production diatom.</title>
        <authorList>
            <person name="Oliver A."/>
            <person name="Podell S."/>
            <person name="Pinowska A."/>
            <person name="Traller J.C."/>
            <person name="Smith S.R."/>
            <person name="McClure R."/>
            <person name="Beliaev A."/>
            <person name="Bohutskyi P."/>
            <person name="Hill E.A."/>
            <person name="Rabines A."/>
            <person name="Zheng H."/>
            <person name="Allen L.Z."/>
            <person name="Kuo A."/>
            <person name="Grigoriev I.V."/>
            <person name="Allen A.E."/>
            <person name="Hazlebeck D."/>
            <person name="Allen E.E."/>
        </authorList>
    </citation>
    <scope>NUCLEOTIDE SEQUENCE</scope>
    <source>
        <strain evidence="3">Hildebrandi</strain>
    </source>
</reference>
<reference evidence="3" key="2">
    <citation type="submission" date="2021-04" db="EMBL/GenBank/DDBJ databases">
        <authorList>
            <person name="Podell S."/>
        </authorList>
    </citation>
    <scope>NUCLEOTIDE SEQUENCE</scope>
    <source>
        <strain evidence="3">Hildebrandi</strain>
    </source>
</reference>